<evidence type="ECO:0000313" key="2">
    <source>
        <dbReference type="Proteomes" id="UP001272097"/>
    </source>
</evidence>
<evidence type="ECO:0000313" key="1">
    <source>
        <dbReference type="EMBL" id="MDX8439954.1"/>
    </source>
</evidence>
<proteinExistence type="predicted"/>
<dbReference type="Proteomes" id="UP001272097">
    <property type="component" value="Unassembled WGS sequence"/>
</dbReference>
<name>A0ABU4WVZ9_9HYPH</name>
<keyword evidence="2" id="KW-1185">Reference proteome</keyword>
<dbReference type="RefSeq" id="WP_320213866.1">
    <property type="nucleotide sequence ID" value="NZ_JAVIIS010000011.1"/>
</dbReference>
<gene>
    <name evidence="1" type="ORF">RFM51_10120</name>
</gene>
<organism evidence="1 2">
    <name type="scientific">Mesorhizobium australafricanum</name>
    <dbReference type="NCBI Taxonomy" id="3072311"/>
    <lineage>
        <taxon>Bacteria</taxon>
        <taxon>Pseudomonadati</taxon>
        <taxon>Pseudomonadota</taxon>
        <taxon>Alphaproteobacteria</taxon>
        <taxon>Hyphomicrobiales</taxon>
        <taxon>Phyllobacteriaceae</taxon>
        <taxon>Mesorhizobium</taxon>
    </lineage>
</organism>
<sequence>MSPATNPPCNGQNACGMMIDEIKRGCAMIGNDNRPAFCSAYKD</sequence>
<protein>
    <submittedName>
        <fullName evidence="1">Uncharacterized protein</fullName>
    </submittedName>
</protein>
<comment type="caution">
    <text evidence="1">The sequence shown here is derived from an EMBL/GenBank/DDBJ whole genome shotgun (WGS) entry which is preliminary data.</text>
</comment>
<accession>A0ABU4WVZ9</accession>
<reference evidence="1 2" key="1">
    <citation type="submission" date="2023-08" db="EMBL/GenBank/DDBJ databases">
        <title>Implementing the SeqCode for naming new Mesorhizobium species isolated from Vachellia karroo root nodules.</title>
        <authorList>
            <person name="Van Lill M."/>
        </authorList>
    </citation>
    <scope>NUCLEOTIDE SEQUENCE [LARGE SCALE GENOMIC DNA]</scope>
    <source>
        <strain evidence="1 2">VK3E</strain>
    </source>
</reference>
<dbReference type="EMBL" id="JAVIIS010000011">
    <property type="protein sequence ID" value="MDX8439954.1"/>
    <property type="molecule type" value="Genomic_DNA"/>
</dbReference>